<comment type="caution">
    <text evidence="1">The sequence shown here is derived from an EMBL/GenBank/DDBJ whole genome shotgun (WGS) entry which is preliminary data.</text>
</comment>
<reference evidence="1" key="1">
    <citation type="submission" date="2020-01" db="EMBL/GenBank/DDBJ databases">
        <title>Insect and environment-associated Actinomycetes.</title>
        <authorList>
            <person name="Currrie C."/>
            <person name="Chevrette M."/>
            <person name="Carlson C."/>
            <person name="Stubbendieck R."/>
            <person name="Wendt-Pienkowski E."/>
        </authorList>
    </citation>
    <scope>NUCLEOTIDE SEQUENCE</scope>
    <source>
        <strain evidence="1">SID7499</strain>
    </source>
</reference>
<organism evidence="1">
    <name type="scientific">Streptomyces sp. SID7499</name>
    <dbReference type="NCBI Taxonomy" id="2706086"/>
    <lineage>
        <taxon>Bacteria</taxon>
        <taxon>Bacillati</taxon>
        <taxon>Actinomycetota</taxon>
        <taxon>Actinomycetes</taxon>
        <taxon>Kitasatosporales</taxon>
        <taxon>Streptomycetaceae</taxon>
        <taxon>Streptomyces</taxon>
    </lineage>
</organism>
<accession>A0A6G3X5E2</accession>
<proteinExistence type="predicted"/>
<protein>
    <submittedName>
        <fullName evidence="1">Uncharacterized protein</fullName>
    </submittedName>
</protein>
<feature type="non-terminal residue" evidence="1">
    <location>
        <position position="1"/>
    </location>
</feature>
<sequence>LVTGDKVLVSTDASGRSSAAVLPGKNGTRPTVQTFQMGRDLYVYPEGASEAIAEGTVDKELFNVTGLIRQGYDDTSTDTLPLIAT</sequence>
<dbReference type="AlphaFoldDB" id="A0A6G3X5E2"/>
<dbReference type="EMBL" id="JAAGMN010004422">
    <property type="protein sequence ID" value="NEE13028.1"/>
    <property type="molecule type" value="Genomic_DNA"/>
</dbReference>
<name>A0A6G3X5E2_9ACTN</name>
<gene>
    <name evidence="1" type="ORF">G3M58_42065</name>
</gene>
<feature type="non-terminal residue" evidence="1">
    <location>
        <position position="85"/>
    </location>
</feature>
<evidence type="ECO:0000313" key="1">
    <source>
        <dbReference type="EMBL" id="NEE13028.1"/>
    </source>
</evidence>